<feature type="domain" description="Glycosyl hydrolase family 13 catalytic" evidence="5">
    <location>
        <begin position="62"/>
        <end position="469"/>
    </location>
</feature>
<dbReference type="AlphaFoldDB" id="A0A343TIQ0"/>
<dbReference type="Proteomes" id="UP000263012">
    <property type="component" value="Chromosome"/>
</dbReference>
<dbReference type="GO" id="GO:0004556">
    <property type="term" value="F:alpha-amylase activity"/>
    <property type="evidence" value="ECO:0007669"/>
    <property type="project" value="TreeGrafter"/>
</dbReference>
<dbReference type="SUPFAM" id="SSF51445">
    <property type="entry name" value="(Trans)glycosidases"/>
    <property type="match status" value="1"/>
</dbReference>
<evidence type="ECO:0000256" key="3">
    <source>
        <dbReference type="ARBA" id="ARBA00023180"/>
    </source>
</evidence>
<comment type="similarity">
    <text evidence="1">Belongs to the glycosyl hydrolase 13 family.</text>
</comment>
<dbReference type="PANTHER" id="PTHR10357">
    <property type="entry name" value="ALPHA-AMYLASE FAMILY MEMBER"/>
    <property type="match status" value="1"/>
</dbReference>
<dbReference type="Pfam" id="PF00128">
    <property type="entry name" value="Alpha-amylase"/>
    <property type="match status" value="1"/>
</dbReference>
<evidence type="ECO:0000256" key="4">
    <source>
        <dbReference type="ARBA" id="ARBA00023295"/>
    </source>
</evidence>
<dbReference type="FunFam" id="3.90.400.10:FF:000001">
    <property type="entry name" value="Maltase A3, isoform A"/>
    <property type="match status" value="1"/>
</dbReference>
<protein>
    <submittedName>
        <fullName evidence="6">Oligo-1,6-glucosidase</fullName>
        <ecNumber evidence="6">3.2.1.10</ecNumber>
    </submittedName>
</protein>
<organism evidence="6 7">
    <name type="scientific">Halalkaliarchaeum desulfuricum</name>
    <dbReference type="NCBI Taxonomy" id="2055893"/>
    <lineage>
        <taxon>Archaea</taxon>
        <taxon>Methanobacteriati</taxon>
        <taxon>Methanobacteriota</taxon>
        <taxon>Stenosarchaea group</taxon>
        <taxon>Halobacteria</taxon>
        <taxon>Halobacteriales</taxon>
        <taxon>Haloferacaceae</taxon>
        <taxon>Halalkaliarchaeum</taxon>
    </lineage>
</organism>
<dbReference type="SMART" id="SM00642">
    <property type="entry name" value="Aamy"/>
    <property type="match status" value="1"/>
</dbReference>
<dbReference type="InterPro" id="IPR045857">
    <property type="entry name" value="O16G_dom_2"/>
</dbReference>
<evidence type="ECO:0000256" key="1">
    <source>
        <dbReference type="ARBA" id="ARBA00008061"/>
    </source>
</evidence>
<dbReference type="FunFam" id="3.20.20.80:FF:000064">
    <property type="entry name" value="Oligo-1,6-glucosidase"/>
    <property type="match status" value="1"/>
</dbReference>
<dbReference type="KEGG" id="hdf:AArcSl_1341"/>
<dbReference type="EMBL" id="CP025066">
    <property type="protein sequence ID" value="AUX08972.1"/>
    <property type="molecule type" value="Genomic_DNA"/>
</dbReference>
<name>A0A343TIQ0_9EURY</name>
<evidence type="ECO:0000313" key="6">
    <source>
        <dbReference type="EMBL" id="AUX08972.1"/>
    </source>
</evidence>
<evidence type="ECO:0000259" key="5">
    <source>
        <dbReference type="SMART" id="SM00642"/>
    </source>
</evidence>
<proteinExistence type="inferred from homology"/>
<dbReference type="CDD" id="cd11333">
    <property type="entry name" value="AmyAc_SI_OligoGlu_DGase"/>
    <property type="match status" value="1"/>
</dbReference>
<dbReference type="GO" id="GO:0009313">
    <property type="term" value="P:oligosaccharide catabolic process"/>
    <property type="evidence" value="ECO:0007669"/>
    <property type="project" value="TreeGrafter"/>
</dbReference>
<keyword evidence="2 6" id="KW-0378">Hydrolase</keyword>
<keyword evidence="7" id="KW-1185">Reference proteome</keyword>
<dbReference type="SUPFAM" id="SSF51011">
    <property type="entry name" value="Glycosyl hydrolase domain"/>
    <property type="match status" value="1"/>
</dbReference>
<dbReference type="EC" id="3.2.1.10" evidence="6"/>
<evidence type="ECO:0000313" key="7">
    <source>
        <dbReference type="Proteomes" id="UP000263012"/>
    </source>
</evidence>
<dbReference type="InterPro" id="IPR006047">
    <property type="entry name" value="GH13_cat_dom"/>
</dbReference>
<reference evidence="7" key="1">
    <citation type="submission" date="2017-11" db="EMBL/GenBank/DDBJ databases">
        <title>Phenotypic and genomic properties of facultatively anaerobic sulfur-reducing natronoarchaea from hypersaline soda lakes.</title>
        <authorList>
            <person name="Sorokin D.Y."/>
            <person name="Kublanov I.V."/>
            <person name="Roman P."/>
            <person name="Sinninghe Damste J.S."/>
            <person name="Golyshin P.N."/>
            <person name="Rojo D."/>
            <person name="Ciordia S."/>
            <person name="Mena M.D.C."/>
            <person name="Ferrer M."/>
            <person name="Messina E."/>
            <person name="Smedile F."/>
            <person name="La Spada G."/>
            <person name="La Cono V."/>
            <person name="Yakimov M.M."/>
        </authorList>
    </citation>
    <scope>NUCLEOTIDE SEQUENCE [LARGE SCALE GENOMIC DNA]</scope>
    <source>
        <strain evidence="7">AArc-Sl</strain>
    </source>
</reference>
<keyword evidence="4 6" id="KW-0326">Glycosidase</keyword>
<dbReference type="GO" id="GO:0004574">
    <property type="term" value="F:oligo-1,6-glucosidase activity"/>
    <property type="evidence" value="ECO:0007669"/>
    <property type="project" value="UniProtKB-EC"/>
</dbReference>
<dbReference type="NCBIfam" id="NF008183">
    <property type="entry name" value="PRK10933.1"/>
    <property type="match status" value="1"/>
</dbReference>
<dbReference type="Gene3D" id="3.20.20.80">
    <property type="entry name" value="Glycosidases"/>
    <property type="match status" value="1"/>
</dbReference>
<accession>A0A343TIQ0</accession>
<dbReference type="PANTHER" id="PTHR10357:SF184">
    <property type="entry name" value="OLIGO-1,6-GLUCOSIDASE 1"/>
    <property type="match status" value="1"/>
</dbReference>
<dbReference type="Gene3D" id="3.90.400.10">
    <property type="entry name" value="Oligo-1,6-glucosidase, Domain 2"/>
    <property type="match status" value="1"/>
</dbReference>
<dbReference type="InterPro" id="IPR017853">
    <property type="entry name" value="GH"/>
</dbReference>
<keyword evidence="3" id="KW-0325">Glycoprotein</keyword>
<dbReference type="Gene3D" id="2.60.40.1180">
    <property type="entry name" value="Golgi alpha-mannosidase II"/>
    <property type="match status" value="1"/>
</dbReference>
<sequence>MGSYMNPAAGDVGKTQIVLIESSTLDRPSFDAGSVTTGMTQKDTANGVLEPREWWKEAVVYQIYPRSFNDSDGDGIGDIPGIREKVDYLDHLGVDCVWLNPVYESPQVDNGYDVSDYRAINPEYGDMDDWERLLEELHDRDIRLVMDLVLNHTSDQHVWFQRSRDGDEEYADYYFWRDGRGGEGGGKESYPNNWESFFDTPAWSYDDEREQYYLHLFASAQPDLNWENPTVREELYETVNWWLEKGIDGFRLDVINLISKPEGLPNGDPQADTQVGIDQYVDGPRVHEYLDELAEHGFGDYREEVMSVGECVEIDPETALDVTGRKSNALDMTIFFEHVELDRDGWKYSEWNLTDLKTIMSKWQDAVEEGAWVSLYHSNHDQPRGLSRFGDPNYRYESATMLATWLHGHKGTPFVYQGEEIGMTNVDLDSPAELRDVWAQNYWDRKRNAGAEFSEVADRIERFGRDNARTPMQWTDGKHAGFTDGEPWIPVGDDYEECNVERERERDRSILEYYRELIDLRHDDDVLVYGDFELLSPDDEAIYAIRRTLPAADYELLICCNFTDGTPTFETPAEIDFDRAEVALSNELDPDRNPREVDLRPYEAAIYRLY</sequence>
<dbReference type="InterPro" id="IPR013780">
    <property type="entry name" value="Glyco_hydro_b"/>
</dbReference>
<gene>
    <name evidence="6" type="ORF">AArcSl_1341</name>
</gene>
<evidence type="ECO:0000256" key="2">
    <source>
        <dbReference type="ARBA" id="ARBA00022801"/>
    </source>
</evidence>